<organism evidence="3 4">
    <name type="scientific">Xanthomonas sacchari</name>
    <dbReference type="NCBI Taxonomy" id="56458"/>
    <lineage>
        <taxon>Bacteria</taxon>
        <taxon>Pseudomonadati</taxon>
        <taxon>Pseudomonadota</taxon>
        <taxon>Gammaproteobacteria</taxon>
        <taxon>Lysobacterales</taxon>
        <taxon>Lysobacteraceae</taxon>
        <taxon>Xanthomonas</taxon>
    </lineage>
</organism>
<keyword evidence="1" id="KW-0472">Membrane</keyword>
<dbReference type="InterPro" id="IPR003675">
    <property type="entry name" value="Rce1/LyrA-like_dom"/>
</dbReference>
<keyword evidence="1" id="KW-1133">Transmembrane helix</keyword>
<keyword evidence="1" id="KW-0812">Transmembrane</keyword>
<protein>
    <submittedName>
        <fullName evidence="3">CPBP family intramembrane metalloprotease</fullName>
    </submittedName>
</protein>
<feature type="transmembrane region" description="Helical" evidence="1">
    <location>
        <begin position="12"/>
        <end position="30"/>
    </location>
</feature>
<evidence type="ECO:0000259" key="2">
    <source>
        <dbReference type="Pfam" id="PF02517"/>
    </source>
</evidence>
<feature type="domain" description="CAAX prenyl protease 2/Lysostaphin resistance protein A-like" evidence="2">
    <location>
        <begin position="126"/>
        <end position="214"/>
    </location>
</feature>
<accession>A0AA46SVN2</accession>
<dbReference type="GO" id="GO:0080120">
    <property type="term" value="P:CAAX-box protein maturation"/>
    <property type="evidence" value="ECO:0007669"/>
    <property type="project" value="UniProtKB-ARBA"/>
</dbReference>
<evidence type="ECO:0000313" key="3">
    <source>
        <dbReference type="EMBL" id="UYK89410.1"/>
    </source>
</evidence>
<dbReference type="GO" id="GO:0008237">
    <property type="term" value="F:metallopeptidase activity"/>
    <property type="evidence" value="ECO:0007669"/>
    <property type="project" value="UniProtKB-KW"/>
</dbReference>
<gene>
    <name evidence="3" type="ORF">NG824_02880</name>
</gene>
<keyword evidence="3" id="KW-0645">Protease</keyword>
<feature type="transmembrane region" description="Helical" evidence="1">
    <location>
        <begin position="124"/>
        <end position="149"/>
    </location>
</feature>
<keyword evidence="3" id="KW-0378">Hydrolase</keyword>
<proteinExistence type="predicted"/>
<name>A0AA46SVN2_9XANT</name>
<dbReference type="Proteomes" id="UP001164392">
    <property type="component" value="Chromosome"/>
</dbReference>
<dbReference type="Pfam" id="PF02517">
    <property type="entry name" value="Rce1-like"/>
    <property type="match status" value="1"/>
</dbReference>
<sequence>MRGRGEPSGGWGELLLVTAVAFGLPIYWSAQAVLAPVVEPSFSDASLWGMVFYELLVLAVLLPTLWFRGWTLQVLGLQWQARDIGVGLALLAACVVATYPLNLLNDRVAAEVNPSMDAMVAGPLSAGVVVLVSLLNPIFEEVFVCAYVIRALERRHSPAFAVNVSVAIRASYHLYQGPVGTIAIVVIGLILGWWVARTGRLWPAIVAHAALDLMGLMAYA</sequence>
<evidence type="ECO:0000256" key="1">
    <source>
        <dbReference type="SAM" id="Phobius"/>
    </source>
</evidence>
<dbReference type="EMBL" id="CP099534">
    <property type="protein sequence ID" value="UYK89410.1"/>
    <property type="molecule type" value="Genomic_DNA"/>
</dbReference>
<reference evidence="3" key="1">
    <citation type="submission" date="2022-06" db="EMBL/GenBank/DDBJ databases">
        <title>Dynamics of rice microbiomes reveals core vertical transmitted seed endophytes.</title>
        <authorList>
            <person name="Liao K."/>
            <person name="Zhang X."/>
        </authorList>
    </citation>
    <scope>NUCLEOTIDE SEQUENCE</scope>
    <source>
        <strain evidence="3">JR3-14</strain>
    </source>
</reference>
<dbReference type="AlphaFoldDB" id="A0AA46SVN2"/>
<feature type="transmembrane region" description="Helical" evidence="1">
    <location>
        <begin position="84"/>
        <end position="104"/>
    </location>
</feature>
<feature type="transmembrane region" description="Helical" evidence="1">
    <location>
        <begin position="50"/>
        <end position="72"/>
    </location>
</feature>
<dbReference type="GO" id="GO:0004175">
    <property type="term" value="F:endopeptidase activity"/>
    <property type="evidence" value="ECO:0007669"/>
    <property type="project" value="UniProtKB-ARBA"/>
</dbReference>
<evidence type="ECO:0000313" key="4">
    <source>
        <dbReference type="Proteomes" id="UP001164392"/>
    </source>
</evidence>
<keyword evidence="3" id="KW-0482">Metalloprotease</keyword>
<dbReference type="RefSeq" id="WP_209247370.1">
    <property type="nucleotide sequence ID" value="NZ_CP099534.1"/>
</dbReference>
<feature type="transmembrane region" description="Helical" evidence="1">
    <location>
        <begin position="174"/>
        <end position="195"/>
    </location>
</feature>